<dbReference type="PANTHER" id="PTHR36435:SF1">
    <property type="entry name" value="CAAX AMINO TERMINAL PROTEASE FAMILY PROTEIN"/>
    <property type="match status" value="1"/>
</dbReference>
<feature type="transmembrane region" description="Helical" evidence="1">
    <location>
        <begin position="12"/>
        <end position="36"/>
    </location>
</feature>
<feature type="transmembrane region" description="Helical" evidence="1">
    <location>
        <begin position="269"/>
        <end position="288"/>
    </location>
</feature>
<comment type="caution">
    <text evidence="3">The sequence shown here is derived from an EMBL/GenBank/DDBJ whole genome shotgun (WGS) entry which is preliminary data.</text>
</comment>
<protein>
    <recommendedName>
        <fullName evidence="2">CAAX prenyl protease 2/Lysostaphin resistance protein A-like domain-containing protein</fullName>
    </recommendedName>
</protein>
<organism evidence="3 4">
    <name type="scientific">Flavihumibacter stibioxidans</name>
    <dbReference type="NCBI Taxonomy" id="1834163"/>
    <lineage>
        <taxon>Bacteria</taxon>
        <taxon>Pseudomonadati</taxon>
        <taxon>Bacteroidota</taxon>
        <taxon>Chitinophagia</taxon>
        <taxon>Chitinophagales</taxon>
        <taxon>Chitinophagaceae</taxon>
        <taxon>Flavihumibacter</taxon>
    </lineage>
</organism>
<feature type="transmembrane region" description="Helical" evidence="1">
    <location>
        <begin position="198"/>
        <end position="219"/>
    </location>
</feature>
<keyword evidence="1" id="KW-0472">Membrane</keyword>
<feature type="transmembrane region" description="Helical" evidence="1">
    <location>
        <begin position="231"/>
        <end position="257"/>
    </location>
</feature>
<dbReference type="Proteomes" id="UP000765802">
    <property type="component" value="Unassembled WGS sequence"/>
</dbReference>
<name>A0ABR7M7Z5_9BACT</name>
<sequence length="317" mass="36239">MNTYLKYKPAWLQLVIFGSLSFGTYLTLGLVTYFGVAKLYGVPVEQLQELDFSKPGVVSALKMIQGILTVVIFLVPSLLFAYLSDQRACRYIGCKKPVPLNFWWLGFMLMLLAFPAASWLNQLNQQIQFPEWMKSTELSMRAAEENAGRLMKAMLDMKGPSDLIAMLFLIALLPAVCEELFFRGVLQRLFIQIFRRPWTGIIITAVLFSAFHGQFLGFFPRLMLGVLLGAIYWYSGSIWPGIIAHFVNNALQVVYVYRDKTYIDQEPAILPVFVILSFAAIVLILWYMKRISHTHYGELYDTDDDLILPSRQKGNNQ</sequence>
<dbReference type="RefSeq" id="WP_187256467.1">
    <property type="nucleotide sequence ID" value="NZ_JBHULF010000014.1"/>
</dbReference>
<proteinExistence type="predicted"/>
<keyword evidence="1" id="KW-1133">Transmembrane helix</keyword>
<dbReference type="PANTHER" id="PTHR36435">
    <property type="entry name" value="SLR1288 PROTEIN"/>
    <property type="match status" value="1"/>
</dbReference>
<evidence type="ECO:0000313" key="3">
    <source>
        <dbReference type="EMBL" id="MBC6491145.1"/>
    </source>
</evidence>
<gene>
    <name evidence="3" type="ORF">BC349_08890</name>
</gene>
<evidence type="ECO:0000313" key="4">
    <source>
        <dbReference type="Proteomes" id="UP000765802"/>
    </source>
</evidence>
<evidence type="ECO:0000256" key="1">
    <source>
        <dbReference type="SAM" id="Phobius"/>
    </source>
</evidence>
<dbReference type="InterPro" id="IPR003675">
    <property type="entry name" value="Rce1/LyrA-like_dom"/>
</dbReference>
<keyword evidence="1" id="KW-0812">Transmembrane</keyword>
<dbReference type="Pfam" id="PF02517">
    <property type="entry name" value="Rce1-like"/>
    <property type="match status" value="1"/>
</dbReference>
<feature type="transmembrane region" description="Helical" evidence="1">
    <location>
        <begin position="56"/>
        <end position="81"/>
    </location>
</feature>
<evidence type="ECO:0000259" key="2">
    <source>
        <dbReference type="Pfam" id="PF02517"/>
    </source>
</evidence>
<dbReference type="EMBL" id="MBUA01000012">
    <property type="protein sequence ID" value="MBC6491145.1"/>
    <property type="molecule type" value="Genomic_DNA"/>
</dbReference>
<keyword evidence="4" id="KW-1185">Reference proteome</keyword>
<dbReference type="InterPro" id="IPR052710">
    <property type="entry name" value="CAAX_protease"/>
</dbReference>
<reference evidence="3 4" key="1">
    <citation type="submission" date="2016-07" db="EMBL/GenBank/DDBJ databases">
        <title>Genome analysis of Flavihumibacter stibioxidans YS-17.</title>
        <authorList>
            <person name="Shi K."/>
            <person name="Han Y."/>
            <person name="Wang G."/>
        </authorList>
    </citation>
    <scope>NUCLEOTIDE SEQUENCE [LARGE SCALE GENOMIC DNA]</scope>
    <source>
        <strain evidence="3 4">YS-17</strain>
    </source>
</reference>
<accession>A0ABR7M7Z5</accession>
<feature type="domain" description="CAAX prenyl protease 2/Lysostaphin resistance protein A-like" evidence="2">
    <location>
        <begin position="162"/>
        <end position="251"/>
    </location>
</feature>
<feature type="transmembrane region" description="Helical" evidence="1">
    <location>
        <begin position="163"/>
        <end position="186"/>
    </location>
</feature>
<feature type="transmembrane region" description="Helical" evidence="1">
    <location>
        <begin position="102"/>
        <end position="120"/>
    </location>
</feature>